<evidence type="ECO:0000313" key="3">
    <source>
        <dbReference type="Proteomes" id="UP000765509"/>
    </source>
</evidence>
<name>A0A9Q3BG31_9BASI</name>
<comment type="caution">
    <text evidence="2">The sequence shown here is derived from an EMBL/GenBank/DDBJ whole genome shotgun (WGS) entry which is preliminary data.</text>
</comment>
<feature type="region of interest" description="Disordered" evidence="1">
    <location>
        <begin position="45"/>
        <end position="72"/>
    </location>
</feature>
<dbReference type="EMBL" id="AVOT02000821">
    <property type="protein sequence ID" value="MBW0464583.1"/>
    <property type="molecule type" value="Genomic_DNA"/>
</dbReference>
<evidence type="ECO:0000313" key="2">
    <source>
        <dbReference type="EMBL" id="MBW0464583.1"/>
    </source>
</evidence>
<keyword evidence="3" id="KW-1185">Reference proteome</keyword>
<protein>
    <submittedName>
        <fullName evidence="2">Uncharacterized protein</fullName>
    </submittedName>
</protein>
<proteinExistence type="predicted"/>
<gene>
    <name evidence="2" type="ORF">O181_004298</name>
</gene>
<dbReference type="Proteomes" id="UP000765509">
    <property type="component" value="Unassembled WGS sequence"/>
</dbReference>
<dbReference type="AlphaFoldDB" id="A0A9Q3BG31"/>
<reference evidence="2" key="1">
    <citation type="submission" date="2021-03" db="EMBL/GenBank/DDBJ databases">
        <title>Draft genome sequence of rust myrtle Austropuccinia psidii MF-1, a brazilian biotype.</title>
        <authorList>
            <person name="Quecine M.C."/>
            <person name="Pachon D.M.R."/>
            <person name="Bonatelli M.L."/>
            <person name="Correr F.H."/>
            <person name="Franceschini L.M."/>
            <person name="Leite T.F."/>
            <person name="Margarido G.R.A."/>
            <person name="Almeida C.A."/>
            <person name="Ferrarezi J.A."/>
            <person name="Labate C.A."/>
        </authorList>
    </citation>
    <scope>NUCLEOTIDE SEQUENCE</scope>
    <source>
        <strain evidence="2">MF-1</strain>
    </source>
</reference>
<sequence length="110" mass="12104">MSALKTVVPKDPVSEDDEKISFQEDLISLTHFLTQKINPLSLAGLSGYHSQQPLPPPPFQSHSLSKTNSSSPHTILPTMDQPYFLIVPATTTGWTPSIPSYYTSLNLAHQ</sequence>
<organism evidence="2 3">
    <name type="scientific">Austropuccinia psidii MF-1</name>
    <dbReference type="NCBI Taxonomy" id="1389203"/>
    <lineage>
        <taxon>Eukaryota</taxon>
        <taxon>Fungi</taxon>
        <taxon>Dikarya</taxon>
        <taxon>Basidiomycota</taxon>
        <taxon>Pucciniomycotina</taxon>
        <taxon>Pucciniomycetes</taxon>
        <taxon>Pucciniales</taxon>
        <taxon>Sphaerophragmiaceae</taxon>
        <taxon>Austropuccinia</taxon>
    </lineage>
</organism>
<accession>A0A9Q3BG31</accession>
<evidence type="ECO:0000256" key="1">
    <source>
        <dbReference type="SAM" id="MobiDB-lite"/>
    </source>
</evidence>